<dbReference type="GO" id="GO:0004526">
    <property type="term" value="F:ribonuclease P activity"/>
    <property type="evidence" value="ECO:0007669"/>
    <property type="project" value="TreeGrafter"/>
</dbReference>
<dbReference type="GO" id="GO:0000447">
    <property type="term" value="P:endonucleolytic cleavage in ITS1 to separate SSU-rRNA from 5.8S rRNA and LSU-rRNA from tricistronic rRNA transcript (SSU-rRNA, 5.8S rRNA, LSU-rRNA)"/>
    <property type="evidence" value="ECO:0007669"/>
    <property type="project" value="TreeGrafter"/>
</dbReference>
<dbReference type="PANTHER" id="PTHR15396:SF1">
    <property type="entry name" value="RIBONUCLEASE P PROTEIN SUBUNIT P40"/>
    <property type="match status" value="1"/>
</dbReference>
<dbReference type="Pfam" id="PF08584">
    <property type="entry name" value="Ribonuc_P_40"/>
    <property type="match status" value="1"/>
</dbReference>
<reference evidence="1 2" key="1">
    <citation type="journal article" date="2017" name="Mycologia">
        <title>Bifiguratus adelaidae, gen. et sp. nov., a new member of Mucoromycotina in endophytic and soil-dwelling habitats.</title>
        <authorList>
            <person name="Torres-Cruz T.J."/>
            <person name="Billingsley Tobias T.L."/>
            <person name="Almatruk M."/>
            <person name="Hesse C."/>
            <person name="Kuske C.R."/>
            <person name="Desiro A."/>
            <person name="Benucci G.M."/>
            <person name="Bonito G."/>
            <person name="Stajich J.E."/>
            <person name="Dunlap C."/>
            <person name="Arnold A.E."/>
            <person name="Porras-Alfaro A."/>
        </authorList>
    </citation>
    <scope>NUCLEOTIDE SEQUENCE [LARGE SCALE GENOMIC DNA]</scope>
    <source>
        <strain evidence="1 2">AZ0501</strain>
    </source>
</reference>
<organism evidence="1 2">
    <name type="scientific">Bifiguratus adelaidae</name>
    <dbReference type="NCBI Taxonomy" id="1938954"/>
    <lineage>
        <taxon>Eukaryota</taxon>
        <taxon>Fungi</taxon>
        <taxon>Fungi incertae sedis</taxon>
        <taxon>Mucoromycota</taxon>
        <taxon>Mucoromycotina</taxon>
        <taxon>Endogonomycetes</taxon>
        <taxon>Endogonales</taxon>
        <taxon>Endogonales incertae sedis</taxon>
        <taxon>Bifiguratus</taxon>
    </lineage>
</organism>
<comment type="caution">
    <text evidence="1">The sequence shown here is derived from an EMBL/GenBank/DDBJ whole genome shotgun (WGS) entry which is preliminary data.</text>
</comment>
<dbReference type="OrthoDB" id="63112at2759"/>
<dbReference type="Proteomes" id="UP000242875">
    <property type="component" value="Unassembled WGS sequence"/>
</dbReference>
<dbReference type="GO" id="GO:0030681">
    <property type="term" value="C:multimeric ribonuclease P complex"/>
    <property type="evidence" value="ECO:0007669"/>
    <property type="project" value="TreeGrafter"/>
</dbReference>
<proteinExistence type="predicted"/>
<protein>
    <submittedName>
        <fullName evidence="1">Uncharacterized protein</fullName>
    </submittedName>
</protein>
<gene>
    <name evidence="1" type="ORF">BZG36_03320</name>
</gene>
<evidence type="ECO:0000313" key="1">
    <source>
        <dbReference type="EMBL" id="OZJ03187.1"/>
    </source>
</evidence>
<dbReference type="InterPro" id="IPR013893">
    <property type="entry name" value="RNase_P_Rpp40"/>
</dbReference>
<evidence type="ECO:0000313" key="2">
    <source>
        <dbReference type="Proteomes" id="UP000242875"/>
    </source>
</evidence>
<dbReference type="GO" id="GO:0001682">
    <property type="term" value="P:tRNA 5'-leader removal"/>
    <property type="evidence" value="ECO:0007669"/>
    <property type="project" value="InterPro"/>
</dbReference>
<keyword evidence="2" id="KW-1185">Reference proteome</keyword>
<dbReference type="PANTHER" id="PTHR15396">
    <property type="entry name" value="RIBONUCLEASE P PROTEIN SUBUNIT P40"/>
    <property type="match status" value="1"/>
</dbReference>
<dbReference type="GO" id="GO:0000172">
    <property type="term" value="C:ribonuclease MRP complex"/>
    <property type="evidence" value="ECO:0007669"/>
    <property type="project" value="TreeGrafter"/>
</dbReference>
<dbReference type="GO" id="GO:0000171">
    <property type="term" value="F:ribonuclease MRP activity"/>
    <property type="evidence" value="ECO:0007669"/>
    <property type="project" value="TreeGrafter"/>
</dbReference>
<accession>A0A261XXV4</accession>
<dbReference type="AlphaFoldDB" id="A0A261XXV4"/>
<name>A0A261XXV4_9FUNG</name>
<dbReference type="EMBL" id="MVBO01000099">
    <property type="protein sequence ID" value="OZJ03187.1"/>
    <property type="molecule type" value="Genomic_DNA"/>
</dbReference>
<sequence length="396" mass="45453">MFRDDKARPVSRLVATTATITFKASASHAHSNNTDNDSDNEQKVHDRLRTMIESHPFNYEVNLLLPASHDNIQPVLADLEALYTKATLPLKYFLDDGELGGYSWLKSGRLLALSVHERIDGADVVAIDGRGKMILSVTKDTYEILGLEGKPAQCDTKAMRFVITLDFTEQFMKPRKKKFERIRWCFENTFTRTFDFYMLGSNVENNASEPIPIPSNYPSFIHPIKPTVTDMHGLVAPIPEEFLGHLLPDNAHSKFSEEALEKLQDMYEWIGMSCLEMKRLQSDNVEKLDPFITMYSHPEPNYVQRYSLIKWKGLIPSRLIEQIWYMFSKRLSQTPNAISALITHGFRDAPISFHDCHHGYGANGEHLYAMVAWHVPSARRERWVVLQQVDREDGFS</sequence>